<sequence>MAVKNVKVVATNRKAQFEYFLLERYEAGIALQGSEIKSVRAGQVSLAEAFVQVDGREAWLVNAHIAPYNPASRFNHDPRRPRRLLLHKREILELWNAVRAKGVTVVPVSIYLKEGKAKVEIAIAKGKKLYDKRAAIAEREAEREARREHREREKEGW</sequence>
<keyword evidence="1 3" id="KW-0963">Cytoplasm</keyword>
<dbReference type="InterPro" id="IPR023620">
    <property type="entry name" value="SmpB"/>
</dbReference>
<dbReference type="FunCoup" id="E8N615">
    <property type="interactions" value="301"/>
</dbReference>
<dbReference type="GO" id="GO:0070929">
    <property type="term" value="P:trans-translation"/>
    <property type="evidence" value="ECO:0007669"/>
    <property type="project" value="UniProtKB-UniRule"/>
</dbReference>
<dbReference type="NCBIfam" id="NF003843">
    <property type="entry name" value="PRK05422.1"/>
    <property type="match status" value="1"/>
</dbReference>
<dbReference type="GO" id="GO:0003723">
    <property type="term" value="F:RNA binding"/>
    <property type="evidence" value="ECO:0007669"/>
    <property type="project" value="UniProtKB-UniRule"/>
</dbReference>
<dbReference type="HOGENOM" id="CLU_108953_0_0_0"/>
<comment type="function">
    <text evidence="3">Required for rescue of stalled ribosomes mediated by trans-translation. Binds to transfer-messenger RNA (tmRNA), required for stable association of tmRNA with ribosomes. tmRNA and SmpB together mimic tRNA shape, replacing the anticodon stem-loop with SmpB. tmRNA is encoded by the ssrA gene; the 2 termini fold to resemble tRNA(Ala) and it encodes a 'tag peptide', a short internal open reading frame. During trans-translation Ala-aminoacylated tmRNA acts like a tRNA, entering the A-site of stalled ribosomes, displacing the stalled mRNA. The ribosome then switches to translate the ORF on the tmRNA; the nascent peptide is terminated with the 'tag peptide' encoded by the tmRNA and targeted for degradation. The ribosome is freed to recommence translation, which seems to be the essential function of trans-translation.</text>
</comment>
<dbReference type="InterPro" id="IPR000037">
    <property type="entry name" value="SsrA-bd_prot"/>
</dbReference>
<accession>E8N615</accession>
<evidence type="ECO:0000313" key="5">
    <source>
        <dbReference type="Proteomes" id="UP000008922"/>
    </source>
</evidence>
<dbReference type="PANTHER" id="PTHR30308">
    <property type="entry name" value="TMRNA-BINDING COMPONENT OF TRANS-TRANSLATION TAGGING COMPLEX"/>
    <property type="match status" value="1"/>
</dbReference>
<dbReference type="EMBL" id="AP012029">
    <property type="protein sequence ID" value="BAJ63879.1"/>
    <property type="molecule type" value="Genomic_DNA"/>
</dbReference>
<evidence type="ECO:0000256" key="1">
    <source>
        <dbReference type="ARBA" id="ARBA00022490"/>
    </source>
</evidence>
<dbReference type="PROSITE" id="PS01317">
    <property type="entry name" value="SSRP"/>
    <property type="match status" value="1"/>
</dbReference>
<dbReference type="CDD" id="cd09294">
    <property type="entry name" value="SmpB"/>
    <property type="match status" value="1"/>
</dbReference>
<dbReference type="GO" id="GO:0005829">
    <property type="term" value="C:cytosol"/>
    <property type="evidence" value="ECO:0007669"/>
    <property type="project" value="TreeGrafter"/>
</dbReference>
<dbReference type="KEGG" id="atm:ANT_18530"/>
<evidence type="ECO:0000313" key="4">
    <source>
        <dbReference type="EMBL" id="BAJ63879.1"/>
    </source>
</evidence>
<dbReference type="Gene3D" id="2.40.280.10">
    <property type="match status" value="1"/>
</dbReference>
<dbReference type="OrthoDB" id="9805462at2"/>
<dbReference type="Pfam" id="PF01668">
    <property type="entry name" value="SmpB"/>
    <property type="match status" value="1"/>
</dbReference>
<dbReference type="Proteomes" id="UP000008922">
    <property type="component" value="Chromosome"/>
</dbReference>
<comment type="subcellular location">
    <subcellularLocation>
        <location evidence="3">Cytoplasm</location>
    </subcellularLocation>
    <text evidence="3">The tmRNA-SmpB complex associates with stalled 70S ribosomes.</text>
</comment>
<evidence type="ECO:0000256" key="2">
    <source>
        <dbReference type="ARBA" id="ARBA00022884"/>
    </source>
</evidence>
<organism evidence="4 5">
    <name type="scientific">Anaerolinea thermophila (strain DSM 14523 / JCM 11388 / NBRC 100420 / UNI-1)</name>
    <dbReference type="NCBI Taxonomy" id="926569"/>
    <lineage>
        <taxon>Bacteria</taxon>
        <taxon>Bacillati</taxon>
        <taxon>Chloroflexota</taxon>
        <taxon>Anaerolineae</taxon>
        <taxon>Anaerolineales</taxon>
        <taxon>Anaerolineaceae</taxon>
        <taxon>Anaerolinea</taxon>
    </lineage>
</organism>
<keyword evidence="2 3" id="KW-0694">RNA-binding</keyword>
<protein>
    <recommendedName>
        <fullName evidence="3">SsrA-binding protein</fullName>
    </recommendedName>
    <alternativeName>
        <fullName evidence="3">Small protein B</fullName>
    </alternativeName>
</protein>
<keyword evidence="5" id="KW-1185">Reference proteome</keyword>
<name>E8N615_ANATU</name>
<dbReference type="HAMAP" id="MF_00023">
    <property type="entry name" value="SmpB"/>
    <property type="match status" value="1"/>
</dbReference>
<dbReference type="PANTHER" id="PTHR30308:SF2">
    <property type="entry name" value="SSRA-BINDING PROTEIN"/>
    <property type="match status" value="1"/>
</dbReference>
<dbReference type="eggNOG" id="COG0691">
    <property type="taxonomic scope" value="Bacteria"/>
</dbReference>
<dbReference type="NCBIfam" id="TIGR00086">
    <property type="entry name" value="smpB"/>
    <property type="match status" value="1"/>
</dbReference>
<evidence type="ECO:0000256" key="3">
    <source>
        <dbReference type="HAMAP-Rule" id="MF_00023"/>
    </source>
</evidence>
<dbReference type="SUPFAM" id="SSF74982">
    <property type="entry name" value="Small protein B (SmpB)"/>
    <property type="match status" value="1"/>
</dbReference>
<comment type="similarity">
    <text evidence="3">Belongs to the SmpB family.</text>
</comment>
<dbReference type="InParanoid" id="E8N615"/>
<proteinExistence type="inferred from homology"/>
<dbReference type="InterPro" id="IPR020081">
    <property type="entry name" value="SsrA-bd_prot_CS"/>
</dbReference>
<dbReference type="GO" id="GO:0070930">
    <property type="term" value="P:trans-translation-dependent protein tagging"/>
    <property type="evidence" value="ECO:0007669"/>
    <property type="project" value="TreeGrafter"/>
</dbReference>
<dbReference type="RefSeq" id="WP_013560256.1">
    <property type="nucleotide sequence ID" value="NC_014960.1"/>
</dbReference>
<dbReference type="STRING" id="926569.ANT_18530"/>
<dbReference type="AlphaFoldDB" id="E8N615"/>
<reference evidence="4 5" key="1">
    <citation type="submission" date="2010-12" db="EMBL/GenBank/DDBJ databases">
        <title>Whole genome sequence of Anaerolinea thermophila UNI-1.</title>
        <authorList>
            <person name="Narita-Yamada S."/>
            <person name="Kishi E."/>
            <person name="Watanabe Y."/>
            <person name="Takasaki K."/>
            <person name="Ankai A."/>
            <person name="Oguchi A."/>
            <person name="Fukui S."/>
            <person name="Takahashi M."/>
            <person name="Yashiro I."/>
            <person name="Hosoyama A."/>
            <person name="Sekiguchi Y."/>
            <person name="Hanada S."/>
            <person name="Fujita N."/>
        </authorList>
    </citation>
    <scope>NUCLEOTIDE SEQUENCE [LARGE SCALE GENOMIC DNA]</scope>
    <source>
        <strain evidence="5">DSM 14523 / JCM 11388 / NBRC 100420 / UNI-1</strain>
    </source>
</reference>
<gene>
    <name evidence="3 4" type="primary">smpB</name>
    <name evidence="4" type="ordered locus">ANT_18530</name>
</gene>